<dbReference type="Pfam" id="PF09004">
    <property type="entry name" value="ALKBH8_N"/>
    <property type="match status" value="1"/>
</dbReference>
<dbReference type="GO" id="GO:0008168">
    <property type="term" value="F:methyltransferase activity"/>
    <property type="evidence" value="ECO:0007669"/>
    <property type="project" value="InterPro"/>
</dbReference>
<keyword evidence="3" id="KW-1185">Reference proteome</keyword>
<dbReference type="InterPro" id="IPR015095">
    <property type="entry name" value="AlkB_hom8_N"/>
</dbReference>
<evidence type="ECO:0000259" key="1">
    <source>
        <dbReference type="Pfam" id="PF09004"/>
    </source>
</evidence>
<comment type="caution">
    <text evidence="2">The sequence shown here is derived from an EMBL/GenBank/DDBJ whole genome shotgun (WGS) entry which is preliminary data.</text>
</comment>
<feature type="domain" description="Alkylated DNA repair protein AlkB homologue 8 N-terminal" evidence="1">
    <location>
        <begin position="196"/>
        <end position="236"/>
    </location>
</feature>
<evidence type="ECO:0000313" key="3">
    <source>
        <dbReference type="Proteomes" id="UP001274896"/>
    </source>
</evidence>
<dbReference type="GO" id="GO:0016706">
    <property type="term" value="F:2-oxoglutarate-dependent dioxygenase activity"/>
    <property type="evidence" value="ECO:0007669"/>
    <property type="project" value="InterPro"/>
</dbReference>
<reference evidence="2" key="1">
    <citation type="submission" date="2023-06" db="EMBL/GenBank/DDBJ databases">
        <title>Male Hemibagrus guttatus genome.</title>
        <authorList>
            <person name="Bian C."/>
        </authorList>
    </citation>
    <scope>NUCLEOTIDE SEQUENCE</scope>
    <source>
        <strain evidence="2">Male_cb2023</strain>
        <tissue evidence="2">Muscle</tissue>
    </source>
</reference>
<proteinExistence type="predicted"/>
<gene>
    <name evidence="2" type="ORF">QTP70_004934</name>
</gene>
<accession>A0AAE0PYF4</accession>
<dbReference type="EMBL" id="JAUCMX010000025">
    <property type="protein sequence ID" value="KAK3510357.1"/>
    <property type="molecule type" value="Genomic_DNA"/>
</dbReference>
<protein>
    <recommendedName>
        <fullName evidence="1">Alkylated DNA repair protein AlkB homologue 8 N-terminal domain-containing protein</fullName>
    </recommendedName>
</protein>
<dbReference type="PANTHER" id="PTHR33332">
    <property type="entry name" value="REVERSE TRANSCRIPTASE DOMAIN-CONTAINING PROTEIN"/>
    <property type="match status" value="1"/>
</dbReference>
<sequence length="347" mass="39370">MHIARVGGIKLGKVVQILWPKMHAPSHPEVSGLAFWCCREARHFQGQFLLMKVRVLVQIPNAPQDAPDRATVYHIPVLSELLTSALPQGSAEGALQVMRHVANVSCSTNVIKFTTSVVGLISNNDEMAYPEEIKNLETWCQDNNLLLNISKTKELIVDFSTKQGRNYQPLIINGTPVEKVDSFQYLGVHITQDLSWSCHINTLVKKARQHLYHLRRLKDFKLPSKVLKTFYTCTIEIILMGSITAWFGNSTKQNRQSLQRVVRSAECTIHAELPDLETIYSKWFWTKARKIMKDLSQPINRLFSLLRSGHLEGKHRENEDELLPAGHLGTQLEHIKPGLSRRSSGLP</sequence>
<dbReference type="Proteomes" id="UP001274896">
    <property type="component" value="Unassembled WGS sequence"/>
</dbReference>
<evidence type="ECO:0000313" key="2">
    <source>
        <dbReference type="EMBL" id="KAK3510357.1"/>
    </source>
</evidence>
<name>A0AAE0PYF4_9TELE</name>
<organism evidence="2 3">
    <name type="scientific">Hemibagrus guttatus</name>
    <dbReference type="NCBI Taxonomy" id="175788"/>
    <lineage>
        <taxon>Eukaryota</taxon>
        <taxon>Metazoa</taxon>
        <taxon>Chordata</taxon>
        <taxon>Craniata</taxon>
        <taxon>Vertebrata</taxon>
        <taxon>Euteleostomi</taxon>
        <taxon>Actinopterygii</taxon>
        <taxon>Neopterygii</taxon>
        <taxon>Teleostei</taxon>
        <taxon>Ostariophysi</taxon>
        <taxon>Siluriformes</taxon>
        <taxon>Bagridae</taxon>
        <taxon>Hemibagrus</taxon>
    </lineage>
</organism>
<dbReference type="AlphaFoldDB" id="A0AAE0PYF4"/>